<organism evidence="1 2">
    <name type="scientific">Dyadobacter chenwenxiniae</name>
    <dbReference type="NCBI Taxonomy" id="2906456"/>
    <lineage>
        <taxon>Bacteria</taxon>
        <taxon>Pseudomonadati</taxon>
        <taxon>Bacteroidota</taxon>
        <taxon>Cytophagia</taxon>
        <taxon>Cytophagales</taxon>
        <taxon>Spirosomataceae</taxon>
        <taxon>Dyadobacter</taxon>
    </lineage>
</organism>
<evidence type="ECO:0000313" key="2">
    <source>
        <dbReference type="Proteomes" id="UP001139000"/>
    </source>
</evidence>
<dbReference type="Proteomes" id="UP001139000">
    <property type="component" value="Unassembled WGS sequence"/>
</dbReference>
<sequence length="138" mass="15553">MKTHSANYFDTFIQVAADSPAKCGEVPPMKGTEKSVANIQFEMISQHPYQYTSDDVLFETYAARQGFGESELAAEREKFFSKGQPCLRASPLTKRYGWGVHSNSEGKVALYSQDSQEYEKFSTDDKVETVKAMRSKRA</sequence>
<keyword evidence="2" id="KW-1185">Reference proteome</keyword>
<dbReference type="AlphaFoldDB" id="A0A9X1TFR5"/>
<dbReference type="Pfam" id="PF19654">
    <property type="entry name" value="DUF6157"/>
    <property type="match status" value="1"/>
</dbReference>
<reference evidence="1" key="1">
    <citation type="submission" date="2021-12" db="EMBL/GenBank/DDBJ databases">
        <title>Novel species in genus Dyadobacter.</title>
        <authorList>
            <person name="Ma C."/>
        </authorList>
    </citation>
    <scope>NUCLEOTIDE SEQUENCE</scope>
    <source>
        <strain evidence="1">LJ419</strain>
    </source>
</reference>
<name>A0A9X1TFR5_9BACT</name>
<gene>
    <name evidence="1" type="ORF">LXM26_15455</name>
</gene>
<proteinExistence type="predicted"/>
<evidence type="ECO:0000313" key="1">
    <source>
        <dbReference type="EMBL" id="MCF0062904.1"/>
    </source>
</evidence>
<comment type="caution">
    <text evidence="1">The sequence shown here is derived from an EMBL/GenBank/DDBJ whole genome shotgun (WGS) entry which is preliminary data.</text>
</comment>
<accession>A0A9X1TFR5</accession>
<dbReference type="InterPro" id="IPR046155">
    <property type="entry name" value="DUF6157"/>
</dbReference>
<protein>
    <submittedName>
        <fullName evidence="1">DUF6157 family protein</fullName>
    </submittedName>
</protein>
<dbReference type="EMBL" id="JAJTTC010000003">
    <property type="protein sequence ID" value="MCF0062904.1"/>
    <property type="molecule type" value="Genomic_DNA"/>
</dbReference>